<feature type="compositionally biased region" description="Low complexity" evidence="1">
    <location>
        <begin position="515"/>
        <end position="526"/>
    </location>
</feature>
<feature type="compositionally biased region" description="Low complexity" evidence="1">
    <location>
        <begin position="415"/>
        <end position="457"/>
    </location>
</feature>
<feature type="domain" description="BBC1/AIM3 cysteine proteinase-fold" evidence="2">
    <location>
        <begin position="615"/>
        <end position="792"/>
    </location>
</feature>
<dbReference type="Gene3D" id="3.90.1720.60">
    <property type="match status" value="1"/>
</dbReference>
<name>A0A9W6Z2E5_AMBMO</name>
<dbReference type="Pfam" id="PF25459">
    <property type="entry name" value="AIM3_BBC1_C"/>
    <property type="match status" value="1"/>
</dbReference>
<feature type="compositionally biased region" description="Basic residues" evidence="1">
    <location>
        <begin position="161"/>
        <end position="172"/>
    </location>
</feature>
<feature type="compositionally biased region" description="Polar residues" evidence="1">
    <location>
        <begin position="141"/>
        <end position="155"/>
    </location>
</feature>
<evidence type="ECO:0000313" key="3">
    <source>
        <dbReference type="EMBL" id="GMG39465.1"/>
    </source>
</evidence>
<feature type="compositionally biased region" description="Basic and acidic residues" evidence="1">
    <location>
        <begin position="245"/>
        <end position="288"/>
    </location>
</feature>
<feature type="compositionally biased region" description="Pro residues" evidence="1">
    <location>
        <begin position="405"/>
        <end position="414"/>
    </location>
</feature>
<feature type="compositionally biased region" description="Low complexity" evidence="1">
    <location>
        <begin position="173"/>
        <end position="182"/>
    </location>
</feature>
<evidence type="ECO:0000313" key="4">
    <source>
        <dbReference type="Proteomes" id="UP001165063"/>
    </source>
</evidence>
<proteinExistence type="predicted"/>
<dbReference type="InterPro" id="IPR057402">
    <property type="entry name" value="AIM3_BBC1_C"/>
</dbReference>
<feature type="compositionally biased region" description="Acidic residues" evidence="1">
    <location>
        <begin position="309"/>
        <end position="327"/>
    </location>
</feature>
<feature type="compositionally biased region" description="Polar residues" evidence="1">
    <location>
        <begin position="23"/>
        <end position="41"/>
    </location>
</feature>
<feature type="compositionally biased region" description="Polar residues" evidence="1">
    <location>
        <begin position="95"/>
        <end position="124"/>
    </location>
</feature>
<dbReference type="AlphaFoldDB" id="A0A9W6Z2E5"/>
<feature type="compositionally biased region" description="Polar residues" evidence="1">
    <location>
        <begin position="340"/>
        <end position="355"/>
    </location>
</feature>
<gene>
    <name evidence="3" type="ORF">Amon01_000537600</name>
</gene>
<feature type="region of interest" description="Disordered" evidence="1">
    <location>
        <begin position="1"/>
        <end position="218"/>
    </location>
</feature>
<feature type="compositionally biased region" description="Basic residues" evidence="1">
    <location>
        <begin position="295"/>
        <end position="304"/>
    </location>
</feature>
<keyword evidence="4" id="KW-1185">Reference proteome</keyword>
<dbReference type="Gene3D" id="1.20.120.20">
    <property type="entry name" value="Apolipoprotein"/>
    <property type="match status" value="1"/>
</dbReference>
<organism evidence="3 4">
    <name type="scientific">Ambrosiozyma monospora</name>
    <name type="common">Yeast</name>
    <name type="synonym">Endomycopsis monosporus</name>
    <dbReference type="NCBI Taxonomy" id="43982"/>
    <lineage>
        <taxon>Eukaryota</taxon>
        <taxon>Fungi</taxon>
        <taxon>Dikarya</taxon>
        <taxon>Ascomycota</taxon>
        <taxon>Saccharomycotina</taxon>
        <taxon>Pichiomycetes</taxon>
        <taxon>Pichiales</taxon>
        <taxon>Pichiaceae</taxon>
        <taxon>Ambrosiozyma</taxon>
    </lineage>
</organism>
<feature type="compositionally biased region" description="Low complexity" evidence="1">
    <location>
        <begin position="466"/>
        <end position="482"/>
    </location>
</feature>
<dbReference type="EMBL" id="BSXU01002933">
    <property type="protein sequence ID" value="GMG39465.1"/>
    <property type="molecule type" value="Genomic_DNA"/>
</dbReference>
<dbReference type="Proteomes" id="UP001165063">
    <property type="component" value="Unassembled WGS sequence"/>
</dbReference>
<protein>
    <submittedName>
        <fullName evidence="3">Unnamed protein product</fullName>
    </submittedName>
</protein>
<comment type="caution">
    <text evidence="3">The sequence shown here is derived from an EMBL/GenBank/DDBJ whole genome shotgun (WGS) entry which is preliminary data.</text>
</comment>
<evidence type="ECO:0000256" key="1">
    <source>
        <dbReference type="SAM" id="MobiDB-lite"/>
    </source>
</evidence>
<sequence>MSSHEKVPAPLKPKPKVPPKKPSVQNLAKSAYASTNPSQKTAVKFEQENDESQEDFIHSLKGNLRKTDRDWSSFEPKNPSRPISNGAAVGDSIDGNPSDNVPLVKSSTPSDQRKSSTPASSLSHTDGFPVGLPGMVKSRSRSNTASSIDSIQSISEPRHHSESHHKQPRKHQSLLSLASSRSASKESIDSAGSGKKGSLQNKFHKYANKSTDKLKIYTNKSTDLLQQYSTKSNDKLHQYANVSQEKYKKYSEVSQEKYKKYSEVSQEKYKKYSEVSQEKLHKYSDISSKKIASIKNKKKNKKTKKESEDVTDSYSEDDESSENEEEEKFEKPGPIGRSGRTAQSGPPEQRVSSSPVKRPTKPIPRITKNTSFDSDDDESDSDVPPLPQRPVHPTTSRPASAKPKPSIPSKPKPAIPSKKSISGLRAASSSAAIIPKKSINGLRAASASSALQPSKLLAPPPPPAPRSRSTSRSNGDSSSNTTVDSHPPAATLSPTRGQSGPPPPPKSRARPSAPPSRNSAVSTVSSSSASISSKLSNWTAPKINLDLDTEWFTADDASLFPKDLQGLNYFTSFGYMGKKHFKMMAFRNTDLSTTKLKLVWEKTDPKSTVEPELKFIPPPVATQELLLQGSSKYGDHIANWCEVKMGSKVGDGECWTLAHDALEKSCGKHAFVSSGYCHGALLYTLIGSEKKGVPPSVVKESVTDELKRGDILQFTSCGFRYPNKALFFGDPNHTSVVSEVKPSSDNSQFQKVVVLHQNVNGHKIVSTEEIELDKLMEGKLEVYRPVDASWIPSLEDSLLSL</sequence>
<feature type="region of interest" description="Disordered" evidence="1">
    <location>
        <begin position="245"/>
        <end position="526"/>
    </location>
</feature>
<dbReference type="OrthoDB" id="3357271at2759"/>
<evidence type="ECO:0000259" key="2">
    <source>
        <dbReference type="Pfam" id="PF25459"/>
    </source>
</evidence>
<reference evidence="3" key="1">
    <citation type="submission" date="2023-04" db="EMBL/GenBank/DDBJ databases">
        <title>Ambrosiozyma monospora NBRC 1965.</title>
        <authorList>
            <person name="Ichikawa N."/>
            <person name="Sato H."/>
            <person name="Tonouchi N."/>
        </authorList>
    </citation>
    <scope>NUCLEOTIDE SEQUENCE</scope>
    <source>
        <strain evidence="3">NBRC 1965</strain>
    </source>
</reference>
<accession>A0A9W6Z2E5</accession>